<keyword evidence="4" id="KW-1185">Reference proteome</keyword>
<dbReference type="PROSITE" id="PS51450">
    <property type="entry name" value="LRR"/>
    <property type="match status" value="1"/>
</dbReference>
<evidence type="ECO:0000313" key="4">
    <source>
        <dbReference type="Proteomes" id="UP000729402"/>
    </source>
</evidence>
<proteinExistence type="predicted"/>
<evidence type="ECO:0000256" key="1">
    <source>
        <dbReference type="ARBA" id="ARBA00022614"/>
    </source>
</evidence>
<comment type="caution">
    <text evidence="3">The sequence shown here is derived from an EMBL/GenBank/DDBJ whole genome shotgun (WGS) entry which is preliminary data.</text>
</comment>
<keyword evidence="1" id="KW-0433">Leucine-rich repeat</keyword>
<organism evidence="3 4">
    <name type="scientific">Zizania palustris</name>
    <name type="common">Northern wild rice</name>
    <dbReference type="NCBI Taxonomy" id="103762"/>
    <lineage>
        <taxon>Eukaryota</taxon>
        <taxon>Viridiplantae</taxon>
        <taxon>Streptophyta</taxon>
        <taxon>Embryophyta</taxon>
        <taxon>Tracheophyta</taxon>
        <taxon>Spermatophyta</taxon>
        <taxon>Magnoliopsida</taxon>
        <taxon>Liliopsida</taxon>
        <taxon>Poales</taxon>
        <taxon>Poaceae</taxon>
        <taxon>BOP clade</taxon>
        <taxon>Oryzoideae</taxon>
        <taxon>Oryzeae</taxon>
        <taxon>Zizaniinae</taxon>
        <taxon>Zizania</taxon>
    </lineage>
</organism>
<dbReference type="Proteomes" id="UP000729402">
    <property type="component" value="Unassembled WGS sequence"/>
</dbReference>
<dbReference type="InterPro" id="IPR001611">
    <property type="entry name" value="Leu-rich_rpt"/>
</dbReference>
<keyword evidence="2" id="KW-0677">Repeat</keyword>
<dbReference type="InterPro" id="IPR025875">
    <property type="entry name" value="Leu-rich_rpt_4"/>
</dbReference>
<dbReference type="PANTHER" id="PTHR48010:SF58">
    <property type="entry name" value="RECEPTOR PROTEIN KINASE-LIKE PROTEIN ZAR1"/>
    <property type="match status" value="1"/>
</dbReference>
<dbReference type="EMBL" id="JAAALK010000288">
    <property type="protein sequence ID" value="KAG8055039.1"/>
    <property type="molecule type" value="Genomic_DNA"/>
</dbReference>
<name>A0A8J5VTT5_ZIZPA</name>
<dbReference type="OrthoDB" id="773329at2759"/>
<dbReference type="InterPro" id="IPR050994">
    <property type="entry name" value="At_inactive_RLKs"/>
</dbReference>
<dbReference type="AlphaFoldDB" id="A0A8J5VTT5"/>
<evidence type="ECO:0000313" key="3">
    <source>
        <dbReference type="EMBL" id="KAG8055039.1"/>
    </source>
</evidence>
<reference evidence="3" key="1">
    <citation type="journal article" date="2021" name="bioRxiv">
        <title>Whole Genome Assembly and Annotation of Northern Wild Rice, Zizania palustris L., Supports a Whole Genome Duplication in the Zizania Genus.</title>
        <authorList>
            <person name="Haas M."/>
            <person name="Kono T."/>
            <person name="Macchietto M."/>
            <person name="Millas R."/>
            <person name="McGilp L."/>
            <person name="Shao M."/>
            <person name="Duquette J."/>
            <person name="Hirsch C.N."/>
            <person name="Kimball J."/>
        </authorList>
    </citation>
    <scope>NUCLEOTIDE SEQUENCE</scope>
    <source>
        <tissue evidence="3">Fresh leaf tissue</tissue>
    </source>
</reference>
<accession>A0A8J5VTT5</accession>
<evidence type="ECO:0000256" key="2">
    <source>
        <dbReference type="ARBA" id="ARBA00022737"/>
    </source>
</evidence>
<protein>
    <submittedName>
        <fullName evidence="3">Uncharacterized protein</fullName>
    </submittedName>
</protein>
<gene>
    <name evidence="3" type="ORF">GUJ93_ZPchr0001g30987</name>
</gene>
<sequence>MSMSSLEKLDLSNNSLTGTIPVPGYRLYSLRVLDLSNNQLIRPIPDSVLRRFMAGQLDLRLEGNPICSNARGIMYCGNKNSTRPILVDY</sequence>
<dbReference type="Pfam" id="PF12799">
    <property type="entry name" value="LRR_4"/>
    <property type="match status" value="1"/>
</dbReference>
<dbReference type="PANTHER" id="PTHR48010">
    <property type="entry name" value="OS05G0588300 PROTEIN"/>
    <property type="match status" value="1"/>
</dbReference>
<reference evidence="3" key="2">
    <citation type="submission" date="2021-02" db="EMBL/GenBank/DDBJ databases">
        <authorList>
            <person name="Kimball J.A."/>
            <person name="Haas M.W."/>
            <person name="Macchietto M."/>
            <person name="Kono T."/>
            <person name="Duquette J."/>
            <person name="Shao M."/>
        </authorList>
    </citation>
    <scope>NUCLEOTIDE SEQUENCE</scope>
    <source>
        <tissue evidence="3">Fresh leaf tissue</tissue>
    </source>
</reference>